<evidence type="ECO:0000256" key="6">
    <source>
        <dbReference type="ARBA" id="ARBA00023242"/>
    </source>
</evidence>
<dbReference type="SUPFAM" id="SSF118290">
    <property type="entry name" value="WRKY DNA-binding domain"/>
    <property type="match status" value="1"/>
</dbReference>
<dbReference type="InterPro" id="IPR044810">
    <property type="entry name" value="WRKY_plant"/>
</dbReference>
<dbReference type="EMBL" id="MK161283">
    <property type="protein sequence ID" value="QCV57290.1"/>
    <property type="molecule type" value="mRNA"/>
</dbReference>
<feature type="region of interest" description="Disordered" evidence="7">
    <location>
        <begin position="133"/>
        <end position="161"/>
    </location>
</feature>
<feature type="region of interest" description="Disordered" evidence="7">
    <location>
        <begin position="218"/>
        <end position="240"/>
    </location>
</feature>
<dbReference type="GO" id="GO:0005634">
    <property type="term" value="C:nucleus"/>
    <property type="evidence" value="ECO:0007669"/>
    <property type="project" value="UniProtKB-SubCell"/>
</dbReference>
<evidence type="ECO:0000256" key="3">
    <source>
        <dbReference type="ARBA" id="ARBA00023015"/>
    </source>
</evidence>
<evidence type="ECO:0000256" key="7">
    <source>
        <dbReference type="SAM" id="MobiDB-lite"/>
    </source>
</evidence>
<dbReference type="Gene3D" id="2.20.25.80">
    <property type="entry name" value="WRKY domain"/>
    <property type="match status" value="1"/>
</dbReference>
<organism evidence="9">
    <name type="scientific">Fagopyrum tataricum</name>
    <name type="common">Tartarian buckwheat</name>
    <name type="synonym">Polygonum tataricum</name>
    <dbReference type="NCBI Taxonomy" id="62330"/>
    <lineage>
        <taxon>Eukaryota</taxon>
        <taxon>Viridiplantae</taxon>
        <taxon>Streptophyta</taxon>
        <taxon>Embryophyta</taxon>
        <taxon>Tracheophyta</taxon>
        <taxon>Spermatophyta</taxon>
        <taxon>Magnoliopsida</taxon>
        <taxon>eudicotyledons</taxon>
        <taxon>Gunneridae</taxon>
        <taxon>Pentapetalae</taxon>
        <taxon>Caryophyllales</taxon>
        <taxon>Polygonaceae</taxon>
        <taxon>Polygonoideae</taxon>
        <taxon>Fagopyreae</taxon>
        <taxon>Fagopyrum</taxon>
    </lineage>
</organism>
<keyword evidence="2" id="KW-0677">Repeat</keyword>
<dbReference type="AlphaFoldDB" id="A0A4P9Q2M5"/>
<name>A0A4P9Q2M5_FAGTA</name>
<evidence type="ECO:0000313" key="9">
    <source>
        <dbReference type="EMBL" id="QCV57290.1"/>
    </source>
</evidence>
<comment type="subcellular location">
    <subcellularLocation>
        <location evidence="1">Nucleus</location>
    </subcellularLocation>
</comment>
<dbReference type="Pfam" id="PF03106">
    <property type="entry name" value="WRKY"/>
    <property type="match status" value="1"/>
</dbReference>
<evidence type="ECO:0000256" key="5">
    <source>
        <dbReference type="ARBA" id="ARBA00023163"/>
    </source>
</evidence>
<accession>A0A4P9Q2M5</accession>
<sequence>MELTEVDMTSASKPSSSSLETFSELLTGAIDSSPSSVTVPSEISVAAIRPKTVRVNPMGEVLSTSTLSPSSHNVSKQLEGKPSVVYKPLAKVVSKATLSLLATMGDPKIAQPHILSQVNSDPQRMRFDTLRLTNQPPKPVPSQVVVTTEEEPKSFGGNVNVDRSSYDGYNWRKYGQKQVKGSEYPRSYYKCTHPNCPVKKKVERSFDGQIAEIVYEEQHNHPKQQQPPKRSLSNAHGLMSKSSSIVSDRIGGLDIRLRNGEGFGLSTQSTYPNKLQSLDDDEPKRKRRKNENEEQEAGTSGEEVKEPRIFGHNVIGSET</sequence>
<dbReference type="InterPro" id="IPR003657">
    <property type="entry name" value="WRKY_dom"/>
</dbReference>
<evidence type="ECO:0000259" key="8">
    <source>
        <dbReference type="PROSITE" id="PS50811"/>
    </source>
</evidence>
<feature type="region of interest" description="Disordered" evidence="7">
    <location>
        <begin position="261"/>
        <end position="319"/>
    </location>
</feature>
<reference evidence="9" key="1">
    <citation type="submission" date="2018-11" db="EMBL/GenBank/DDBJ databases">
        <authorList>
            <person name="Xia H."/>
        </authorList>
    </citation>
    <scope>NUCLEOTIDE SEQUENCE</scope>
    <source>
        <strain evidence="9">FtPinG0003815100.01</strain>
    </source>
</reference>
<keyword evidence="5" id="KW-0804">Transcription</keyword>
<feature type="domain" description="WRKY" evidence="8">
    <location>
        <begin position="167"/>
        <end position="224"/>
    </location>
</feature>
<keyword evidence="6" id="KW-0539">Nucleus</keyword>
<evidence type="ECO:0000256" key="1">
    <source>
        <dbReference type="ARBA" id="ARBA00004123"/>
    </source>
</evidence>
<dbReference type="FunFam" id="2.20.25.80:FF:000006">
    <property type="entry name" value="WRKY transcription factor"/>
    <property type="match status" value="1"/>
</dbReference>
<protein>
    <submittedName>
        <fullName evidence="9">WRKY transcription factor</fullName>
    </submittedName>
</protein>
<keyword evidence="4" id="KW-0238">DNA-binding</keyword>
<dbReference type="GO" id="GO:0003700">
    <property type="term" value="F:DNA-binding transcription factor activity"/>
    <property type="evidence" value="ECO:0007669"/>
    <property type="project" value="InterPro"/>
</dbReference>
<dbReference type="SMART" id="SM00774">
    <property type="entry name" value="WRKY"/>
    <property type="match status" value="1"/>
</dbReference>
<dbReference type="PROSITE" id="PS50811">
    <property type="entry name" value="WRKY"/>
    <property type="match status" value="1"/>
</dbReference>
<evidence type="ECO:0000256" key="4">
    <source>
        <dbReference type="ARBA" id="ARBA00023125"/>
    </source>
</evidence>
<evidence type="ECO:0000256" key="2">
    <source>
        <dbReference type="ARBA" id="ARBA00022737"/>
    </source>
</evidence>
<feature type="compositionally biased region" description="Polar residues" evidence="7">
    <location>
        <begin position="265"/>
        <end position="276"/>
    </location>
</feature>
<dbReference type="InterPro" id="IPR036576">
    <property type="entry name" value="WRKY_dom_sf"/>
</dbReference>
<proteinExistence type="evidence at transcript level"/>
<keyword evidence="3" id="KW-0805">Transcription regulation</keyword>
<dbReference type="PANTHER" id="PTHR31221">
    <property type="entry name" value="WRKY TRANSCRIPTION FACTOR PROTEIN 1-RELATED"/>
    <property type="match status" value="1"/>
</dbReference>
<dbReference type="PANTHER" id="PTHR31221:SF360">
    <property type="entry name" value="WRKY DOMAIN-CONTAINING PROTEIN"/>
    <property type="match status" value="1"/>
</dbReference>
<dbReference type="GO" id="GO:0043565">
    <property type="term" value="F:sequence-specific DNA binding"/>
    <property type="evidence" value="ECO:0007669"/>
    <property type="project" value="InterPro"/>
</dbReference>